<evidence type="ECO:0000256" key="1">
    <source>
        <dbReference type="ARBA" id="ARBA00022487"/>
    </source>
</evidence>
<dbReference type="GO" id="GO:0052689">
    <property type="term" value="F:carboxylic ester hydrolase activity"/>
    <property type="evidence" value="ECO:0007669"/>
    <property type="project" value="UniProtKB-KW"/>
</dbReference>
<dbReference type="InterPro" id="IPR029058">
    <property type="entry name" value="AB_hydrolase_fold"/>
</dbReference>
<comment type="caution">
    <text evidence="5">The sequence shown here is derived from an EMBL/GenBank/DDBJ whole genome shotgun (WGS) entry which is preliminary data.</text>
</comment>
<sequence length="364" mass="40922">MDKRLNELLRDGSGAPITERAGWLRRAGEYRALIEQCMLGHAPRGERAQGEVISRREALQGAALHEIVRICYGPGKAYSFLAHVLRPNRAGRFPVITWNVFTTGYQCPRAQDAIARGYVIALFDKEQLFHDERTHRCDAALAYPGYDWGAIRIWAWGHSRLIDFLEDQPYVDADRFVATGHSRGGKAALAAGAYDARIAVTAPINSGCGGAGCFRVLGDRYGENGDARREESLGRIAAVFPHWWTPGFIEYGNAQPPYMPLNESTLPFDLHAFKALIAPRALLTIEGLDDAWANPYGTYLTWRAAQPVFDIMGAPDNNAVYYREGGHAFGDLDWRCLLDFCDWRFYGRGTPYWNNGARYFDRFE</sequence>
<dbReference type="Proteomes" id="UP000824123">
    <property type="component" value="Unassembled WGS sequence"/>
</dbReference>
<keyword evidence="2" id="KW-0732">Signal</keyword>
<dbReference type="AlphaFoldDB" id="A0A9D1LQR1"/>
<name>A0A9D1LQR1_9FIRM</name>
<dbReference type="EMBL" id="DVNK01000025">
    <property type="protein sequence ID" value="HIU46300.1"/>
    <property type="molecule type" value="Genomic_DNA"/>
</dbReference>
<proteinExistence type="predicted"/>
<dbReference type="SUPFAM" id="SSF53474">
    <property type="entry name" value="alpha/beta-Hydrolases"/>
    <property type="match status" value="1"/>
</dbReference>
<organism evidence="5 6">
    <name type="scientific">Candidatus Fimadaptatus faecigallinarum</name>
    <dbReference type="NCBI Taxonomy" id="2840814"/>
    <lineage>
        <taxon>Bacteria</taxon>
        <taxon>Bacillati</taxon>
        <taxon>Bacillota</taxon>
        <taxon>Clostridia</taxon>
        <taxon>Eubacteriales</taxon>
        <taxon>Candidatus Fimadaptatus</taxon>
    </lineage>
</organism>
<evidence type="ECO:0000259" key="4">
    <source>
        <dbReference type="Pfam" id="PF22244"/>
    </source>
</evidence>
<keyword evidence="3" id="KW-0378">Hydrolase</keyword>
<reference evidence="5" key="2">
    <citation type="journal article" date="2021" name="PeerJ">
        <title>Extensive microbial diversity within the chicken gut microbiome revealed by metagenomics and culture.</title>
        <authorList>
            <person name="Gilroy R."/>
            <person name="Ravi A."/>
            <person name="Getino M."/>
            <person name="Pursley I."/>
            <person name="Horton D.L."/>
            <person name="Alikhan N.F."/>
            <person name="Baker D."/>
            <person name="Gharbi K."/>
            <person name="Hall N."/>
            <person name="Watson M."/>
            <person name="Adriaenssens E.M."/>
            <person name="Foster-Nyarko E."/>
            <person name="Jarju S."/>
            <person name="Secka A."/>
            <person name="Antonio M."/>
            <person name="Oren A."/>
            <person name="Chaudhuri R.R."/>
            <person name="La Ragione R."/>
            <person name="Hildebrand F."/>
            <person name="Pallen M.J."/>
        </authorList>
    </citation>
    <scope>NUCLEOTIDE SEQUENCE</scope>
    <source>
        <strain evidence="5">ChiSxjej2B14-8506</strain>
    </source>
</reference>
<gene>
    <name evidence="5" type="ORF">IAC59_03460</name>
</gene>
<feature type="domain" description="4-O-methyl-glucuronoyl methylesterase-like" evidence="4">
    <location>
        <begin position="75"/>
        <end position="313"/>
    </location>
</feature>
<keyword evidence="1" id="KW-0719">Serine esterase</keyword>
<accession>A0A9D1LQR1</accession>
<evidence type="ECO:0000313" key="6">
    <source>
        <dbReference type="Proteomes" id="UP000824123"/>
    </source>
</evidence>
<evidence type="ECO:0000256" key="3">
    <source>
        <dbReference type="ARBA" id="ARBA00022801"/>
    </source>
</evidence>
<dbReference type="InterPro" id="IPR054579">
    <property type="entry name" value="GCE-like_dom"/>
</dbReference>
<dbReference type="Pfam" id="PF22244">
    <property type="entry name" value="GCE_fung"/>
    <property type="match status" value="1"/>
</dbReference>
<reference evidence="5" key="1">
    <citation type="submission" date="2020-10" db="EMBL/GenBank/DDBJ databases">
        <authorList>
            <person name="Gilroy R."/>
        </authorList>
    </citation>
    <scope>NUCLEOTIDE SEQUENCE</scope>
    <source>
        <strain evidence="5">ChiSxjej2B14-8506</strain>
    </source>
</reference>
<dbReference type="Gene3D" id="3.40.50.1820">
    <property type="entry name" value="alpha/beta hydrolase"/>
    <property type="match status" value="1"/>
</dbReference>
<evidence type="ECO:0000256" key="2">
    <source>
        <dbReference type="ARBA" id="ARBA00022729"/>
    </source>
</evidence>
<evidence type="ECO:0000313" key="5">
    <source>
        <dbReference type="EMBL" id="HIU46300.1"/>
    </source>
</evidence>
<protein>
    <submittedName>
        <fullName evidence="5">Acetylxylan esterase</fullName>
    </submittedName>
</protein>